<dbReference type="InterPro" id="IPR002514">
    <property type="entry name" value="Transposase_8"/>
</dbReference>
<sequence length="166" mass="18126">MSEKQDLRSRLVVGRKRDGRREYDDAARDELVQRCLQPGVSIARTAMEHDLNPNLLRSWVARHQKIQAQIEHDRVARSPAVSDGVTIDIPNTSPAFVPIASISALPPALPPAPSPLAKSMALSLHVRLSNGVEFNLGEASVDGKHETNTVCERSMTSAMMSGEGHE</sequence>
<evidence type="ECO:0000313" key="1">
    <source>
        <dbReference type="EMBL" id="WZW56703.1"/>
    </source>
</evidence>
<dbReference type="Proteomes" id="UP001484179">
    <property type="component" value="Chromosome 2"/>
</dbReference>
<keyword evidence="2" id="KW-1185">Reference proteome</keyword>
<dbReference type="RefSeq" id="WP_342310558.1">
    <property type="nucleotide sequence ID" value="NZ_CP150850.1"/>
</dbReference>
<evidence type="ECO:0000313" key="2">
    <source>
        <dbReference type="Proteomes" id="UP001484179"/>
    </source>
</evidence>
<dbReference type="SUPFAM" id="SSF46689">
    <property type="entry name" value="Homeodomain-like"/>
    <property type="match status" value="1"/>
</dbReference>
<organism evidence="1 2">
    <name type="scientific">Burkholderia pyrrocinia</name>
    <name type="common">Pseudomonas pyrrocinia</name>
    <dbReference type="NCBI Taxonomy" id="60550"/>
    <lineage>
        <taxon>Bacteria</taxon>
        <taxon>Pseudomonadati</taxon>
        <taxon>Pseudomonadota</taxon>
        <taxon>Betaproteobacteria</taxon>
        <taxon>Burkholderiales</taxon>
        <taxon>Burkholderiaceae</taxon>
        <taxon>Burkholderia</taxon>
        <taxon>Burkholderia cepacia complex</taxon>
    </lineage>
</organism>
<dbReference type="Pfam" id="PF01527">
    <property type="entry name" value="HTH_Tnp_1"/>
    <property type="match status" value="1"/>
</dbReference>
<dbReference type="InterPro" id="IPR009057">
    <property type="entry name" value="Homeodomain-like_sf"/>
</dbReference>
<accession>A0ABZ3BN85</accession>
<dbReference type="EMBL" id="CP150850">
    <property type="protein sequence ID" value="WZW56703.1"/>
    <property type="molecule type" value="Genomic_DNA"/>
</dbReference>
<protein>
    <submittedName>
        <fullName evidence="1">Transposase</fullName>
    </submittedName>
</protein>
<name>A0ABZ3BN85_BURPY</name>
<gene>
    <name evidence="1" type="ORF">WN985_29875</name>
</gene>
<proteinExistence type="predicted"/>
<reference evidence="1 2" key="1">
    <citation type="submission" date="2024-04" db="EMBL/GenBank/DDBJ databases">
        <title>Biological Control Activity of Plant Growth Promoting Rhizobacteria Burkholderia pyrrocinia BX1 against Tobacco black shank Introduction Tobacco black shank (TBS) caused by the oomycete Phytophthora. nicotianae (P. nicotianae) has become a destructive soil.</title>
        <authorList>
            <person name="Liu X."/>
            <person name="Shu C."/>
        </authorList>
    </citation>
    <scope>NUCLEOTIDE SEQUENCE [LARGE SCALE GENOMIC DNA]</scope>
    <source>
        <strain evidence="1 2">BX1</strain>
    </source>
</reference>